<dbReference type="EMBL" id="JAHQYH010000003">
    <property type="protein sequence ID" value="MBV0914878.1"/>
    <property type="molecule type" value="Genomic_DNA"/>
</dbReference>
<evidence type="ECO:0000313" key="1">
    <source>
        <dbReference type="EMBL" id="MBV0914878.1"/>
    </source>
</evidence>
<gene>
    <name evidence="1" type="ORF">KTJ72_03025</name>
</gene>
<accession>A0ABS6M3V6</accession>
<proteinExistence type="predicted"/>
<comment type="caution">
    <text evidence="1">The sequence shown here is derived from an EMBL/GenBank/DDBJ whole genome shotgun (WGS) entry which is preliminary data.</text>
</comment>
<dbReference type="Proteomes" id="UP000751196">
    <property type="component" value="Unassembled WGS sequence"/>
</dbReference>
<reference evidence="1 2" key="1">
    <citation type="submission" date="2021-06" db="EMBL/GenBank/DDBJ databases">
        <title>Draft genome sequence of a glucan synthesizing Apilactobacillus waqareii isolate HBW1.</title>
        <authorList>
            <person name="Anwar M.A."/>
        </authorList>
    </citation>
    <scope>NUCLEOTIDE SEQUENCE [LARGE SCALE GENOMIC DNA]</scope>
    <source>
        <strain evidence="1 2">HBW1</strain>
    </source>
</reference>
<sequence length="217" mass="25274">MCTDFYIYKIRLDPTPDEDGIVPDANPIYYIGETKNIKKRLTYHIHGSNNSSKVIIKHLHPDDNHPEYYVSSVEAIYRFSNYDFHAGDSFICNIENYFYSLEKNINGNESIWGAFNTQIENPIENNDFEGKIETARNNISNFYSNYLENINKTTDDNIFDDNVNEEDTINGFNSLFNQNVITVTRVLNEVLNIEQRYKNTTHHESIQGLSDFLDDNL</sequence>
<protein>
    <recommendedName>
        <fullName evidence="3">GIY-YIG domain-containing protein</fullName>
    </recommendedName>
</protein>
<evidence type="ECO:0000313" key="2">
    <source>
        <dbReference type="Proteomes" id="UP000751196"/>
    </source>
</evidence>
<keyword evidence="2" id="KW-1185">Reference proteome</keyword>
<organism evidence="1 2">
    <name type="scientific">Apilactobacillus waqarii</name>
    <dbReference type="NCBI Taxonomy" id="2851006"/>
    <lineage>
        <taxon>Bacteria</taxon>
        <taxon>Bacillati</taxon>
        <taxon>Bacillota</taxon>
        <taxon>Bacilli</taxon>
        <taxon>Lactobacillales</taxon>
        <taxon>Lactobacillaceae</taxon>
        <taxon>Apilactobacillus</taxon>
    </lineage>
</organism>
<name>A0ABS6M3V6_9LACO</name>
<dbReference type="RefSeq" id="WP_217304126.1">
    <property type="nucleotide sequence ID" value="NZ_JAHQYH010000003.1"/>
</dbReference>
<evidence type="ECO:0008006" key="3">
    <source>
        <dbReference type="Google" id="ProtNLM"/>
    </source>
</evidence>